<dbReference type="GO" id="GO:0008775">
    <property type="term" value="F:acetate CoA-transferase activity"/>
    <property type="evidence" value="ECO:0007669"/>
    <property type="project" value="InterPro"/>
</dbReference>
<dbReference type="PANTHER" id="PTHR21432:SF20">
    <property type="entry name" value="ACETYL-COA HYDROLASE"/>
    <property type="match status" value="1"/>
</dbReference>
<dbReference type="GO" id="GO:0016787">
    <property type="term" value="F:hydrolase activity"/>
    <property type="evidence" value="ECO:0007669"/>
    <property type="project" value="UniProtKB-KW"/>
</dbReference>
<dbReference type="InterPro" id="IPR038460">
    <property type="entry name" value="AcetylCoA_hyd_C_sf"/>
</dbReference>
<evidence type="ECO:0000313" key="5">
    <source>
        <dbReference type="EMBL" id="MBN7774111.1"/>
    </source>
</evidence>
<dbReference type="AlphaFoldDB" id="A0A939DAE9"/>
<feature type="domain" description="Acetyl-CoA hydrolase/transferase C-terminal" evidence="4">
    <location>
        <begin position="272"/>
        <end position="422"/>
    </location>
</feature>
<keyword evidence="2" id="KW-0808">Transferase</keyword>
<dbReference type="Gene3D" id="3.40.1080.20">
    <property type="entry name" value="Acetyl-CoA hydrolase/transferase C-terminal domain"/>
    <property type="match status" value="1"/>
</dbReference>
<accession>A0A939DAE9</accession>
<evidence type="ECO:0000313" key="6">
    <source>
        <dbReference type="Proteomes" id="UP000664545"/>
    </source>
</evidence>
<reference evidence="5" key="1">
    <citation type="submission" date="2021-02" db="EMBL/GenBank/DDBJ databases">
        <title>Abyssanaerobacter marinus gen.nov., sp., nov, anaerobic bacterium isolated from the Onnuri vent field of Indian Ocean and suggestion of Mogibacteriaceae fam. nov., and proposal of reclassification of ambiguous this family's genus member.</title>
        <authorList>
            <person name="Kim Y.J."/>
            <person name="Yang J.-A."/>
        </authorList>
    </citation>
    <scope>NUCLEOTIDE SEQUENCE</scope>
    <source>
        <strain evidence="5">DSM 2634</strain>
    </source>
</reference>
<dbReference type="InterPro" id="IPR026888">
    <property type="entry name" value="AcetylCoA_hyd_C"/>
</dbReference>
<dbReference type="Pfam" id="PF13336">
    <property type="entry name" value="AcetylCoA_hyd_C"/>
    <property type="match status" value="1"/>
</dbReference>
<name>A0A939DAE9_CLOAM</name>
<sequence>MNWKEIYSSRLVTAEEAVNQIQSGDHIFPMHAAGEPKYIINKLLERTDLKEITIHQGLNVGDAPYAQPEYASWITVDSVFIGKNNRKAIQDGRGEFTPLHFYALPRAIREERILCHAAMIQCTPPDENGYVNTGISCDQTRLVCEKSRVAIAQVNKEVPHVCGDTLIHVSEIDYFVEYDEDLYTIPLINSDDPIAEKIGYNISTLIKDGDTLQMGQGNVPNAILKFLADKKDLGIHTEVFSDNLIPLIEAGVVNGAKKTLNSRKIVSTFIQGTKDLYKYIDNNNMICLKPVDYTNDVAVIAQNDNMVAINSAIEVDLMGQVVADSIGNKNFSGVGGQLDFLRGAEQSKNGRPVIALPATAKGGTVSRIVAMLKPGTPVTTTRQDVHYVVTEYGVANLLGKNIRERAELLIGIAHPDFREQLRIDFDKYLKDSGVLNGMRL</sequence>
<dbReference type="SUPFAM" id="SSF100950">
    <property type="entry name" value="NagB/RpiA/CoA transferase-like"/>
    <property type="match status" value="2"/>
</dbReference>
<dbReference type="Gene3D" id="3.40.1080.10">
    <property type="entry name" value="Glutaconate Coenzyme A-transferase"/>
    <property type="match status" value="1"/>
</dbReference>
<comment type="similarity">
    <text evidence="1">Belongs to the acetyl-CoA hydrolase/transferase family.</text>
</comment>
<keyword evidence="6" id="KW-1185">Reference proteome</keyword>
<evidence type="ECO:0000256" key="2">
    <source>
        <dbReference type="ARBA" id="ARBA00022679"/>
    </source>
</evidence>
<comment type="caution">
    <text evidence="5">The sequence shown here is derived from an EMBL/GenBank/DDBJ whole genome shotgun (WGS) entry which is preliminary data.</text>
</comment>
<dbReference type="EMBL" id="JAFJZZ010000006">
    <property type="protein sequence ID" value="MBN7774111.1"/>
    <property type="molecule type" value="Genomic_DNA"/>
</dbReference>
<protein>
    <submittedName>
        <fullName evidence="5">Acetyl-CoA hydrolase/transferase family protein</fullName>
    </submittedName>
</protein>
<dbReference type="InterPro" id="IPR046433">
    <property type="entry name" value="ActCoA_hydro"/>
</dbReference>
<evidence type="ECO:0000259" key="4">
    <source>
        <dbReference type="Pfam" id="PF13336"/>
    </source>
</evidence>
<dbReference type="InterPro" id="IPR003702">
    <property type="entry name" value="ActCoA_hydro_N"/>
</dbReference>
<organism evidence="5 6">
    <name type="scientific">Clostridium aminobutyricum</name>
    <dbReference type="NCBI Taxonomy" id="33953"/>
    <lineage>
        <taxon>Bacteria</taxon>
        <taxon>Bacillati</taxon>
        <taxon>Bacillota</taxon>
        <taxon>Clostridia</taxon>
        <taxon>Eubacteriales</taxon>
        <taxon>Clostridiaceae</taxon>
        <taxon>Clostridium</taxon>
    </lineage>
</organism>
<proteinExistence type="inferred from homology"/>
<dbReference type="GO" id="GO:0006083">
    <property type="term" value="P:acetate metabolic process"/>
    <property type="evidence" value="ECO:0007669"/>
    <property type="project" value="InterPro"/>
</dbReference>
<gene>
    <name evidence="5" type="ORF">JYB65_12115</name>
</gene>
<dbReference type="InterPro" id="IPR037171">
    <property type="entry name" value="NagB/RpiA_transferase-like"/>
</dbReference>
<dbReference type="Gene3D" id="3.30.750.70">
    <property type="entry name" value="4-hydroxybutyrate coenzyme like domains"/>
    <property type="match status" value="1"/>
</dbReference>
<evidence type="ECO:0000256" key="1">
    <source>
        <dbReference type="ARBA" id="ARBA00009632"/>
    </source>
</evidence>
<feature type="domain" description="Acetyl-CoA hydrolase/transferase N-terminal" evidence="3">
    <location>
        <begin position="7"/>
        <end position="181"/>
    </location>
</feature>
<keyword evidence="5" id="KW-0378">Hydrolase</keyword>
<evidence type="ECO:0000259" key="3">
    <source>
        <dbReference type="Pfam" id="PF02550"/>
    </source>
</evidence>
<dbReference type="PANTHER" id="PTHR21432">
    <property type="entry name" value="ACETYL-COA HYDROLASE-RELATED"/>
    <property type="match status" value="1"/>
</dbReference>
<dbReference type="Proteomes" id="UP000664545">
    <property type="component" value="Unassembled WGS sequence"/>
</dbReference>
<dbReference type="RefSeq" id="WP_206582952.1">
    <property type="nucleotide sequence ID" value="NZ_JAFJZZ010000006.1"/>
</dbReference>
<dbReference type="Pfam" id="PF02550">
    <property type="entry name" value="AcetylCoA_hydro"/>
    <property type="match status" value="1"/>
</dbReference>